<comment type="caution">
    <text evidence="3">The sequence shown here is derived from an EMBL/GenBank/DDBJ whole genome shotgun (WGS) entry which is preliminary data.</text>
</comment>
<sequence>MHDPDIAAVLAELPPDTFDFDKWTLATIPARRAARARLPEPPLPATTTVFRDESVDDLVRVRVYTPPGAGASPSAARPCVYWIHGGGYISGSALTADARLSRWVEVLDCVVVSVEYRLAPEHPYPHPLLDCYAGLEWTVEHAERLGIDRERVVVAGSSAGAGLAAALTLFARDRGGPSLVHQLLIYPMLDDRQTTPSSRWDGAAVWGRAATTLGWRAYLGPKAGGADVPGYAAPARADDLTGLPPACVLVGGADLFRDESVAYATRLLAAGVDTALHLYPGAPHGFEVLVPAADVSRRCDAEITSALRRALHPVREASPRP</sequence>
<evidence type="ECO:0000313" key="3">
    <source>
        <dbReference type="EMBL" id="GDY58970.1"/>
    </source>
</evidence>
<accession>A0A4D4LIF0</accession>
<dbReference type="Pfam" id="PF07859">
    <property type="entry name" value="Abhydrolase_3"/>
    <property type="match status" value="1"/>
</dbReference>
<name>A0A4D4LIF0_STRVO</name>
<protein>
    <submittedName>
        <fullName evidence="3">Alpha/beta hydrolase</fullName>
    </submittedName>
</protein>
<dbReference type="InterPro" id="IPR050300">
    <property type="entry name" value="GDXG_lipolytic_enzyme"/>
</dbReference>
<dbReference type="InterPro" id="IPR013094">
    <property type="entry name" value="AB_hydrolase_3"/>
</dbReference>
<dbReference type="SUPFAM" id="SSF53474">
    <property type="entry name" value="alpha/beta-Hydrolases"/>
    <property type="match status" value="1"/>
</dbReference>
<dbReference type="EMBL" id="BJHW01000002">
    <property type="protein sequence ID" value="GDY58970.1"/>
    <property type="molecule type" value="Genomic_DNA"/>
</dbReference>
<keyword evidence="1 3" id="KW-0378">Hydrolase</keyword>
<feature type="domain" description="Alpha/beta hydrolase fold-3" evidence="2">
    <location>
        <begin position="81"/>
        <end position="286"/>
    </location>
</feature>
<keyword evidence="4" id="KW-1185">Reference proteome</keyword>
<organism evidence="3 4">
    <name type="scientific">Streptomyces violaceusniger</name>
    <dbReference type="NCBI Taxonomy" id="68280"/>
    <lineage>
        <taxon>Bacteria</taxon>
        <taxon>Bacillati</taxon>
        <taxon>Actinomycetota</taxon>
        <taxon>Actinomycetes</taxon>
        <taxon>Kitasatosporales</taxon>
        <taxon>Streptomycetaceae</taxon>
        <taxon>Streptomyces</taxon>
        <taxon>Streptomyces violaceusniger group</taxon>
    </lineage>
</organism>
<dbReference type="GO" id="GO:0016787">
    <property type="term" value="F:hydrolase activity"/>
    <property type="evidence" value="ECO:0007669"/>
    <property type="project" value="UniProtKB-KW"/>
</dbReference>
<dbReference type="AlphaFoldDB" id="A0A4D4LIF0"/>
<dbReference type="Gene3D" id="3.40.50.1820">
    <property type="entry name" value="alpha/beta hydrolase"/>
    <property type="match status" value="1"/>
</dbReference>
<proteinExistence type="predicted"/>
<dbReference type="PANTHER" id="PTHR48081:SF8">
    <property type="entry name" value="ALPHA_BETA HYDROLASE FOLD-3 DOMAIN-CONTAINING PROTEIN-RELATED"/>
    <property type="match status" value="1"/>
</dbReference>
<dbReference type="InterPro" id="IPR029058">
    <property type="entry name" value="AB_hydrolase_fold"/>
</dbReference>
<evidence type="ECO:0000313" key="4">
    <source>
        <dbReference type="Proteomes" id="UP000301309"/>
    </source>
</evidence>
<evidence type="ECO:0000256" key="1">
    <source>
        <dbReference type="ARBA" id="ARBA00022801"/>
    </source>
</evidence>
<reference evidence="3 4" key="1">
    <citation type="journal article" date="2020" name="Int. J. Syst. Evol. Microbiol.">
        <title>Reclassification of Streptomyces castelarensis and Streptomyces sporoclivatus as later heterotypic synonyms of Streptomyces antimycoticus.</title>
        <authorList>
            <person name="Komaki H."/>
            <person name="Tamura T."/>
        </authorList>
    </citation>
    <scope>NUCLEOTIDE SEQUENCE [LARGE SCALE GENOMIC DNA]</scope>
    <source>
        <strain evidence="3 4">NBRC 13459</strain>
    </source>
</reference>
<dbReference type="OrthoDB" id="128186at2"/>
<evidence type="ECO:0000259" key="2">
    <source>
        <dbReference type="Pfam" id="PF07859"/>
    </source>
</evidence>
<dbReference type="PANTHER" id="PTHR48081">
    <property type="entry name" value="AB HYDROLASE SUPERFAMILY PROTEIN C4A8.06C"/>
    <property type="match status" value="1"/>
</dbReference>
<dbReference type="Proteomes" id="UP000301309">
    <property type="component" value="Unassembled WGS sequence"/>
</dbReference>
<gene>
    <name evidence="3" type="ORF">SVIO_095930</name>
</gene>